<evidence type="ECO:0000259" key="1">
    <source>
        <dbReference type="Pfam" id="PF00149"/>
    </source>
</evidence>
<dbReference type="InterPro" id="IPR004843">
    <property type="entry name" value="Calcineurin-like_PHP"/>
</dbReference>
<sequence>MLTSLSGDFLWYTRLITQWSTAMINMKAHTVYMVVRPYTQKKKILMRAAQEVGALYVEGPHLLEDTISYPSSLSAHHVLVEIKNQEEADQVIMMAGCHHYGVGELLFNAESSVGVELSHFIERQEDITLSVEQVPHYTMSDEALVVGDIHGCYGHLRALLRKAGFLFRGDEITYYPMQLVLNGDLVDKGPSSADVIKFVYSNLGHPDFRVVLGNHELYIMRHMDDAKPNNPRFFDYLTTARTNRMQRNMFSEIYKASVPYLVSRSRTSAVHHSPCDYKYVGKSDPISIQRQIHLRSIRDQADKQNTSVDEILYPYFNGQPNWPLVINGHVTTKRPLLINNRAMIDTGAFLGCYLTAAHIMGSTCQFISTENVDSARNTMRLNPIAPAIQNTSSVRRNAPHLVKALA</sequence>
<dbReference type="PANTHER" id="PTHR42850:SF4">
    <property type="entry name" value="ZINC-DEPENDENT ENDOPOLYPHOSPHATASE"/>
    <property type="match status" value="1"/>
</dbReference>
<name>A0A075BTY6_9CAUD</name>
<dbReference type="GO" id="GO:0016791">
    <property type="term" value="F:phosphatase activity"/>
    <property type="evidence" value="ECO:0007669"/>
    <property type="project" value="TreeGrafter"/>
</dbReference>
<dbReference type="InterPro" id="IPR029052">
    <property type="entry name" value="Metallo-depent_PP-like"/>
</dbReference>
<dbReference type="Proteomes" id="UP000028567">
    <property type="component" value="Segment"/>
</dbReference>
<dbReference type="PANTHER" id="PTHR42850">
    <property type="entry name" value="METALLOPHOSPHOESTERASE"/>
    <property type="match status" value="1"/>
</dbReference>
<gene>
    <name evidence="2" type="ORF">MaMVDC_24</name>
</gene>
<dbReference type="Pfam" id="PF00149">
    <property type="entry name" value="Metallophos"/>
    <property type="match status" value="1"/>
</dbReference>
<dbReference type="EMBL" id="KF356199">
    <property type="protein sequence ID" value="AGR48589.1"/>
    <property type="molecule type" value="Genomic_DNA"/>
</dbReference>
<proteinExistence type="predicted"/>
<dbReference type="RefSeq" id="YP_009217708.1">
    <property type="nucleotide sequence ID" value="NC_029002.1"/>
</dbReference>
<feature type="domain" description="Calcineurin-like phosphoesterase" evidence="1">
    <location>
        <begin position="144"/>
        <end position="329"/>
    </location>
</feature>
<organism evidence="2 3">
    <name type="scientific">Microcystis phage MaMV-DC</name>
    <dbReference type="NCBI Taxonomy" id="1357715"/>
    <lineage>
        <taxon>Viruses</taxon>
        <taxon>Duplodnaviria</taxon>
        <taxon>Heunggongvirae</taxon>
        <taxon>Uroviricota</taxon>
        <taxon>Caudoviricetes</taxon>
        <taxon>Fukuivirus</taxon>
        <taxon>Fukuivirus MVDC</taxon>
    </lineage>
</organism>
<protein>
    <submittedName>
        <fullName evidence="2">Metallophosphoesterase</fullName>
    </submittedName>
</protein>
<reference evidence="2 3" key="1">
    <citation type="submission" date="2013-07" db="EMBL/GenBank/DDBJ databases">
        <title>Sequencing and analysis of the complete genome of Microcystis aeruginosa phage MaMV-DC.</title>
        <authorList>
            <person name="Ou T."/>
            <person name="Li S.H."/>
            <person name="Zhang Q.Y."/>
        </authorList>
    </citation>
    <scope>NUCLEOTIDE SEQUENCE [LARGE SCALE GENOMIC DNA]</scope>
</reference>
<dbReference type="GeneID" id="26643202"/>
<evidence type="ECO:0000313" key="2">
    <source>
        <dbReference type="EMBL" id="AGR48589.1"/>
    </source>
</evidence>
<accession>A0A075BTY6</accession>
<dbReference type="SUPFAM" id="SSF56300">
    <property type="entry name" value="Metallo-dependent phosphatases"/>
    <property type="match status" value="1"/>
</dbReference>
<keyword evidence="3" id="KW-1185">Reference proteome</keyword>
<dbReference type="InterPro" id="IPR050126">
    <property type="entry name" value="Ap4A_hydrolase"/>
</dbReference>
<dbReference type="Gene3D" id="3.60.21.10">
    <property type="match status" value="1"/>
</dbReference>
<dbReference type="KEGG" id="vg:26643202"/>
<evidence type="ECO:0000313" key="3">
    <source>
        <dbReference type="Proteomes" id="UP000028567"/>
    </source>
</evidence>